<keyword evidence="2" id="KW-1185">Reference proteome</keyword>
<comment type="caution">
    <text evidence="1">The sequence shown here is derived from an EMBL/GenBank/DDBJ whole genome shotgun (WGS) entry which is preliminary data.</text>
</comment>
<dbReference type="RefSeq" id="WP_241936499.1">
    <property type="nucleotide sequence ID" value="NZ_JALBGC010000003.1"/>
</dbReference>
<evidence type="ECO:0008006" key="3">
    <source>
        <dbReference type="Google" id="ProtNLM"/>
    </source>
</evidence>
<organism evidence="1 2">
    <name type="scientific">Hymenobacter cyanobacteriorum</name>
    <dbReference type="NCBI Taxonomy" id="2926463"/>
    <lineage>
        <taxon>Bacteria</taxon>
        <taxon>Pseudomonadati</taxon>
        <taxon>Bacteroidota</taxon>
        <taxon>Cytophagia</taxon>
        <taxon>Cytophagales</taxon>
        <taxon>Hymenobacteraceae</taxon>
        <taxon>Hymenobacter</taxon>
    </lineage>
</organism>
<dbReference type="EMBL" id="JALBGC010000003">
    <property type="protein sequence ID" value="MCI1188235.1"/>
    <property type="molecule type" value="Genomic_DNA"/>
</dbReference>
<dbReference type="Gene3D" id="2.60.120.260">
    <property type="entry name" value="Galactose-binding domain-like"/>
    <property type="match status" value="1"/>
</dbReference>
<evidence type="ECO:0000313" key="1">
    <source>
        <dbReference type="EMBL" id="MCI1188235.1"/>
    </source>
</evidence>
<dbReference type="PROSITE" id="PS51257">
    <property type="entry name" value="PROKAR_LIPOPROTEIN"/>
    <property type="match status" value="1"/>
</dbReference>
<gene>
    <name evidence="1" type="ORF">MON38_12465</name>
</gene>
<reference evidence="1" key="1">
    <citation type="submission" date="2022-03" db="EMBL/GenBank/DDBJ databases">
        <title>Bacterial whole genome sequence for Hymenobacter sp. DH14.</title>
        <authorList>
            <person name="Le V."/>
        </authorList>
    </citation>
    <scope>NUCLEOTIDE SEQUENCE</scope>
    <source>
        <strain evidence="1">DH14</strain>
    </source>
</reference>
<dbReference type="AlphaFoldDB" id="A0A9X1VGL9"/>
<name>A0A9X1VGL9_9BACT</name>
<accession>A0A9X1VGL9</accession>
<protein>
    <recommendedName>
        <fullName evidence="3">CBM-cenC domain-containing protein</fullName>
    </recommendedName>
</protein>
<proteinExistence type="predicted"/>
<sequence length="181" mass="19748">MKPLSLFAAVAFVTTLGSCSKDSSANLPEGTVTYNNFENVQGWGGANEPSVTTERAHSGKYSVITKPELDFGYTYVNTLGQMTGGKPKKITVSGWAWVPDKDANAALVVDIKHSPANGSQVFYGLLEMGRNVKKFGDWQEVNKTFDLPDSIASGNLCKVYMWRGSSPRPVYLDDVSIKIEK</sequence>
<dbReference type="Proteomes" id="UP001139193">
    <property type="component" value="Unassembled WGS sequence"/>
</dbReference>
<evidence type="ECO:0000313" key="2">
    <source>
        <dbReference type="Proteomes" id="UP001139193"/>
    </source>
</evidence>